<gene>
    <name evidence="3" type="ORF">EDEG_03402</name>
</gene>
<dbReference type="EMBL" id="AFBI03000086">
    <property type="protein sequence ID" value="EJW02158.1"/>
    <property type="molecule type" value="Genomic_DNA"/>
</dbReference>
<accession>J8ZR46</accession>
<feature type="transmembrane region" description="Helical" evidence="2">
    <location>
        <begin position="29"/>
        <end position="51"/>
    </location>
</feature>
<keyword evidence="2" id="KW-1133">Transmembrane helix</keyword>
<dbReference type="Proteomes" id="UP000003163">
    <property type="component" value="Unassembled WGS sequence"/>
</dbReference>
<keyword evidence="4" id="KW-1185">Reference proteome</keyword>
<organism evidence="3 4">
    <name type="scientific">Edhazardia aedis (strain USNM 41457)</name>
    <name type="common">Microsporidian parasite</name>
    <dbReference type="NCBI Taxonomy" id="1003232"/>
    <lineage>
        <taxon>Eukaryota</taxon>
        <taxon>Fungi</taxon>
        <taxon>Fungi incertae sedis</taxon>
        <taxon>Microsporidia</taxon>
        <taxon>Edhazardia</taxon>
    </lineage>
</organism>
<feature type="region of interest" description="Disordered" evidence="1">
    <location>
        <begin position="66"/>
        <end position="86"/>
    </location>
</feature>
<keyword evidence="2" id="KW-0472">Membrane</keyword>
<proteinExistence type="predicted"/>
<evidence type="ECO:0000256" key="1">
    <source>
        <dbReference type="SAM" id="MobiDB-lite"/>
    </source>
</evidence>
<evidence type="ECO:0000313" key="3">
    <source>
        <dbReference type="EMBL" id="EJW02158.1"/>
    </source>
</evidence>
<comment type="caution">
    <text evidence="3">The sequence shown here is derived from an EMBL/GenBank/DDBJ whole genome shotgun (WGS) entry which is preliminary data.</text>
</comment>
<dbReference type="InParanoid" id="J8ZR46"/>
<dbReference type="VEuPathDB" id="MicrosporidiaDB:EDEG_03402"/>
<evidence type="ECO:0000256" key="2">
    <source>
        <dbReference type="SAM" id="Phobius"/>
    </source>
</evidence>
<dbReference type="HOGENOM" id="CLU_946739_0_0_1"/>
<evidence type="ECO:0000313" key="4">
    <source>
        <dbReference type="Proteomes" id="UP000003163"/>
    </source>
</evidence>
<dbReference type="AlphaFoldDB" id="J8ZR46"/>
<protein>
    <submittedName>
        <fullName evidence="3">Uncharacterized protein</fullName>
    </submittedName>
</protein>
<keyword evidence="2" id="KW-0812">Transmembrane</keyword>
<name>J8ZR46_EDHAE</name>
<reference evidence="3 4" key="1">
    <citation type="submission" date="2011-08" db="EMBL/GenBank/DDBJ databases">
        <authorList>
            <person name="Liu Z.J."/>
            <person name="Shi F.L."/>
            <person name="Lu J.Q."/>
            <person name="Li M."/>
            <person name="Wang Z.L."/>
        </authorList>
    </citation>
    <scope>NUCLEOTIDE SEQUENCE [LARGE SCALE GENOMIC DNA]</scope>
    <source>
        <strain evidence="3 4">USNM 41457</strain>
    </source>
</reference>
<reference evidence="4" key="2">
    <citation type="submission" date="2015-07" db="EMBL/GenBank/DDBJ databases">
        <title>Contrasting host-pathogen interactions and genome evolution in two generalist and specialist microsporidian pathogens of mosquitoes.</title>
        <authorList>
            <consortium name="The Broad Institute Genomics Platform"/>
            <consortium name="The Broad Institute Genome Sequencing Center for Infectious Disease"/>
            <person name="Cuomo C.A."/>
            <person name="Sanscrainte N.D."/>
            <person name="Goldberg J.M."/>
            <person name="Heiman D."/>
            <person name="Young S."/>
            <person name="Zeng Q."/>
            <person name="Becnel J.J."/>
            <person name="Birren B.W."/>
        </authorList>
    </citation>
    <scope>NUCLEOTIDE SEQUENCE [LARGE SCALE GENOMIC DNA]</scope>
    <source>
        <strain evidence="4">USNM 41457</strain>
    </source>
</reference>
<sequence>MQNLHIPKYMAFLKIFGMNVDTNGLAFRIFVRVSLGILVGLIICIIEIIVLKIKAKKKLEEENRKDSKHIETNSFKNDEKTPRKSRSEIINKLNDFGIKTTNLTTESLKKCKTDTDTRRFYLIYSDEMYSLRKSYWDFVIEELSNDARALLAQDEFIYFDTKLNEFHVEMTKYLIVQVTEDGFQTDVETHIIIFKKLFELLDKLFSKIIEKKILPSDREDYFKQEFERIEEIDFSKLKLDHSLNEEMEAEKEYSEAMQKVVRFLNTPELIMAIQVKFYFRMTTEILNNSIFNKR</sequence>